<dbReference type="Proteomes" id="UP001204953">
    <property type="component" value="Unassembled WGS sequence"/>
</dbReference>
<evidence type="ECO:0000256" key="1">
    <source>
        <dbReference type="SAM" id="Coils"/>
    </source>
</evidence>
<dbReference type="GO" id="GO:0042597">
    <property type="term" value="C:periplasmic space"/>
    <property type="evidence" value="ECO:0007669"/>
    <property type="project" value="InterPro"/>
</dbReference>
<dbReference type="AlphaFoldDB" id="A0AAE3GT96"/>
<evidence type="ECO:0000313" key="2">
    <source>
        <dbReference type="EMBL" id="MCP2729909.1"/>
    </source>
</evidence>
<protein>
    <submittedName>
        <fullName evidence="2">Spy/CpxP family protein refolding chaperone</fullName>
    </submittedName>
</protein>
<accession>A0AAE3GT96</accession>
<dbReference type="InterPro" id="IPR012899">
    <property type="entry name" value="LTXXQ"/>
</dbReference>
<dbReference type="RefSeq" id="WP_254012683.1">
    <property type="nucleotide sequence ID" value="NZ_JAMZMM010000153.1"/>
</dbReference>
<keyword evidence="1" id="KW-0175">Coiled coil</keyword>
<gene>
    <name evidence="2" type="ORF">NJ959_15855</name>
</gene>
<feature type="coiled-coil region" evidence="1">
    <location>
        <begin position="103"/>
        <end position="161"/>
    </location>
</feature>
<name>A0AAE3GT96_9CYAN</name>
<dbReference type="EMBL" id="JAMZMM010000153">
    <property type="protein sequence ID" value="MCP2729909.1"/>
    <property type="molecule type" value="Genomic_DNA"/>
</dbReference>
<comment type="caution">
    <text evidence="2">The sequence shown here is derived from an EMBL/GenBank/DDBJ whole genome shotgun (WGS) entry which is preliminary data.</text>
</comment>
<reference evidence="2" key="1">
    <citation type="submission" date="2022-06" db="EMBL/GenBank/DDBJ databases">
        <title>New cyanobacteria of genus Symplocastrum in benthos of Lake Baikal.</title>
        <authorList>
            <person name="Sorokovikova E."/>
            <person name="Tikhonova I."/>
            <person name="Krasnopeev A."/>
            <person name="Evseev P."/>
            <person name="Gladkikh A."/>
            <person name="Belykh O."/>
        </authorList>
    </citation>
    <scope>NUCLEOTIDE SEQUENCE</scope>
    <source>
        <strain evidence="2">BBK-W-15</strain>
    </source>
</reference>
<evidence type="ECO:0000313" key="3">
    <source>
        <dbReference type="Proteomes" id="UP001204953"/>
    </source>
</evidence>
<proteinExistence type="predicted"/>
<organism evidence="2 3">
    <name type="scientific">Limnofasciculus baicalensis BBK-W-15</name>
    <dbReference type="NCBI Taxonomy" id="2699891"/>
    <lineage>
        <taxon>Bacteria</taxon>
        <taxon>Bacillati</taxon>
        <taxon>Cyanobacteriota</taxon>
        <taxon>Cyanophyceae</taxon>
        <taxon>Coleofasciculales</taxon>
        <taxon>Coleofasciculaceae</taxon>
        <taxon>Limnofasciculus</taxon>
        <taxon>Limnofasciculus baicalensis</taxon>
    </lineage>
</organism>
<sequence length="163" mass="19343">MLLRRVSVLSLLLLSLGGIIALGKPNSNALAPNIVQNFENRPPQERIRHSLMEELNLGQEQQQKLRVIQYKYKNRIEGLQKGIHESTQEFRSLMITNIDSGQIRNKHQEVQQLQQQLEDLRLESMLEMREVLTPDQRSRFAQMMEQKKDNFQNMMRNRREEEF</sequence>
<dbReference type="Gene3D" id="1.20.120.1490">
    <property type="match status" value="1"/>
</dbReference>
<keyword evidence="3" id="KW-1185">Reference proteome</keyword>
<dbReference type="Pfam" id="PF07813">
    <property type="entry name" value="LTXXQ"/>
    <property type="match status" value="1"/>
</dbReference>